<dbReference type="Proteomes" id="UP001327560">
    <property type="component" value="Chromosome 9"/>
</dbReference>
<keyword evidence="2" id="KW-1185">Reference proteome</keyword>
<protein>
    <submittedName>
        <fullName evidence="1">Uncharacterized protein</fullName>
    </submittedName>
</protein>
<gene>
    <name evidence="1" type="ORF">Cni_G28872</name>
</gene>
<name>A0AAQ3QTH4_9LILI</name>
<organism evidence="1 2">
    <name type="scientific">Canna indica</name>
    <name type="common">Indian-shot</name>
    <dbReference type="NCBI Taxonomy" id="4628"/>
    <lineage>
        <taxon>Eukaryota</taxon>
        <taxon>Viridiplantae</taxon>
        <taxon>Streptophyta</taxon>
        <taxon>Embryophyta</taxon>
        <taxon>Tracheophyta</taxon>
        <taxon>Spermatophyta</taxon>
        <taxon>Magnoliopsida</taxon>
        <taxon>Liliopsida</taxon>
        <taxon>Zingiberales</taxon>
        <taxon>Cannaceae</taxon>
        <taxon>Canna</taxon>
    </lineage>
</organism>
<accession>A0AAQ3QTH4</accession>
<sequence length="58" mass="6227">MICSPVRIAAAGNPRSEGEEKGENGDLRNLEGFLEGISRGEELARGSDCITCKKIYGK</sequence>
<dbReference type="AlphaFoldDB" id="A0AAQ3QTH4"/>
<proteinExistence type="predicted"/>
<evidence type="ECO:0000313" key="1">
    <source>
        <dbReference type="EMBL" id="WOL20070.1"/>
    </source>
</evidence>
<evidence type="ECO:0000313" key="2">
    <source>
        <dbReference type="Proteomes" id="UP001327560"/>
    </source>
</evidence>
<reference evidence="1 2" key="1">
    <citation type="submission" date="2023-10" db="EMBL/GenBank/DDBJ databases">
        <title>Chromosome-scale genome assembly provides insights into flower coloration mechanisms of Canna indica.</title>
        <authorList>
            <person name="Li C."/>
        </authorList>
    </citation>
    <scope>NUCLEOTIDE SEQUENCE [LARGE SCALE GENOMIC DNA]</scope>
    <source>
        <tissue evidence="1">Flower</tissue>
    </source>
</reference>
<dbReference type="EMBL" id="CP136898">
    <property type="protein sequence ID" value="WOL20070.1"/>
    <property type="molecule type" value="Genomic_DNA"/>
</dbReference>